<dbReference type="KEGG" id="stcm:SCMC78_34480"/>
<evidence type="ECO:0000256" key="3">
    <source>
        <dbReference type="ARBA" id="ARBA00022840"/>
    </source>
</evidence>
<evidence type="ECO:0000256" key="1">
    <source>
        <dbReference type="ARBA" id="ARBA00006914"/>
    </source>
</evidence>
<dbReference type="InterPro" id="IPR054472">
    <property type="entry name" value="WHD"/>
</dbReference>
<comment type="similarity">
    <text evidence="1">Belongs to the AAA ATPase family.</text>
</comment>
<sequence length="757" mass="79377">MTARDAVGPDLRHLLARAAAVERRIRHAVELRRSTDPDPDDDFRGLYLTEESIARLLDDEGARGFPEVDGALAGDAVEGTPAEGARGLSALGGTSAEGARGLSALADTSAEGARGLPALAGSSAEGALDGLPAESEDSRLASLAREFGLTVLDTEILLIALVPDLDDRFEAFYGYLNDDVSRRRPSIGLALGLCGAALSDPAARARLAAGAPLRAGGLLLAEDLNRPFLSRALRVPDRVAAHLLGDDTPDPRLAELLAPWQAVPGVGDPAPLAGVLAEGGALAYLSEGQGGAGTALAASALRAAGRRVLGLDLARLAEDPSPAEAVRALVREARLTGAGLVCAPLDAVARERPGLLRLLTATPVPTVLVGRAPWDASWSVAPPLLLHAPRVEPSARGALWREAYEQVAGAGFTSGSGAEHTPGASALLPPAIAPDHLLAPFLLTPEQITGAARSAAQAARLAGGELTADHVRRGARAQNAAGLDRLARRIEPTVTWADLVLPPDTHTQLRELTARARHRDRVLGEWGMRPGGGRGRGVSALFAGDSGTGKTMSAEVIAADLGLDLYTVDLATVIDKYVGETEKNLELIFTEAAGVNGVLLFDEADAIFGKRSDVKDAHDRYANVESAYLLQRMESFDGLAILATNLRANLDDAFTRRLDLVIDFPVPDPEQRLLLWDRCLGPTLPRGTDLDLPFCAENFELAGGNIRSIAVTSAYLAAEAGGAVTMETVIHAIQREYQKLGRLTLASEFGPYLGLVS</sequence>
<dbReference type="PANTHER" id="PTHR23073">
    <property type="entry name" value="26S PROTEASOME REGULATORY SUBUNIT"/>
    <property type="match status" value="1"/>
</dbReference>
<dbReference type="InterPro" id="IPR027417">
    <property type="entry name" value="P-loop_NTPase"/>
</dbReference>
<reference evidence="5" key="1">
    <citation type="submission" date="2024-07" db="EMBL/GenBank/DDBJ databases">
        <title>Complete genome sequences of cellulolytic bacteria, Kitasatospora sp. CMC57 and Streptomyces sp. CMC78, isolated from Japanese agricultural soil.</title>
        <authorList>
            <person name="Hashimoto T."/>
            <person name="Ito M."/>
            <person name="Iwamoto M."/>
            <person name="Fukahori D."/>
            <person name="Shoda T."/>
            <person name="Sakoda M."/>
            <person name="Morohoshi T."/>
            <person name="Mitsuboshi M."/>
            <person name="Nishizawa T."/>
        </authorList>
    </citation>
    <scope>NUCLEOTIDE SEQUENCE</scope>
    <source>
        <strain evidence="5">CMC78</strain>
    </source>
</reference>
<dbReference type="GO" id="GO:0005524">
    <property type="term" value="F:ATP binding"/>
    <property type="evidence" value="ECO:0007669"/>
    <property type="project" value="UniProtKB-KW"/>
</dbReference>
<dbReference type="AlphaFoldDB" id="A0AB33KGA0"/>
<name>A0AB33KGA0_9ACTN</name>
<dbReference type="InterPro" id="IPR050221">
    <property type="entry name" value="26S_Proteasome_ATPase"/>
</dbReference>
<dbReference type="SMART" id="SM00382">
    <property type="entry name" value="AAA"/>
    <property type="match status" value="1"/>
</dbReference>
<dbReference type="EMBL" id="AP035884">
    <property type="protein sequence ID" value="BFP53641.1"/>
    <property type="molecule type" value="Genomic_DNA"/>
</dbReference>
<evidence type="ECO:0000259" key="4">
    <source>
        <dbReference type="SMART" id="SM00382"/>
    </source>
</evidence>
<keyword evidence="3 5" id="KW-0067">ATP-binding</keyword>
<protein>
    <submittedName>
        <fullName evidence="5">ATP-binding protein</fullName>
    </submittedName>
</protein>
<dbReference type="InterPro" id="IPR003959">
    <property type="entry name" value="ATPase_AAA_core"/>
</dbReference>
<dbReference type="SUPFAM" id="SSF52540">
    <property type="entry name" value="P-loop containing nucleoside triphosphate hydrolases"/>
    <property type="match status" value="1"/>
</dbReference>
<dbReference type="CDD" id="cd19481">
    <property type="entry name" value="RecA-like_protease"/>
    <property type="match status" value="1"/>
</dbReference>
<keyword evidence="2" id="KW-0547">Nucleotide-binding</keyword>
<dbReference type="RefSeq" id="WP_408053903.1">
    <property type="nucleotide sequence ID" value="NZ_AP035884.1"/>
</dbReference>
<dbReference type="Pfam" id="PF22977">
    <property type="entry name" value="WHD"/>
    <property type="match status" value="1"/>
</dbReference>
<dbReference type="InterPro" id="IPR003593">
    <property type="entry name" value="AAA+_ATPase"/>
</dbReference>
<dbReference type="GO" id="GO:0016887">
    <property type="term" value="F:ATP hydrolysis activity"/>
    <property type="evidence" value="ECO:0007669"/>
    <property type="project" value="InterPro"/>
</dbReference>
<accession>A0AB33KGA0</accession>
<gene>
    <name evidence="5" type="ORF">SCMC78_34480</name>
</gene>
<evidence type="ECO:0000256" key="2">
    <source>
        <dbReference type="ARBA" id="ARBA00022741"/>
    </source>
</evidence>
<feature type="domain" description="AAA+ ATPase" evidence="4">
    <location>
        <begin position="536"/>
        <end position="668"/>
    </location>
</feature>
<organism evidence="5">
    <name type="scientific">Streptomyces sp. CMC78</name>
    <dbReference type="NCBI Taxonomy" id="3231512"/>
    <lineage>
        <taxon>Bacteria</taxon>
        <taxon>Bacillati</taxon>
        <taxon>Actinomycetota</taxon>
        <taxon>Actinomycetes</taxon>
        <taxon>Kitasatosporales</taxon>
        <taxon>Streptomycetaceae</taxon>
        <taxon>Streptomyces</taxon>
    </lineage>
</organism>
<evidence type="ECO:0000313" key="5">
    <source>
        <dbReference type="EMBL" id="BFP53641.1"/>
    </source>
</evidence>
<proteinExistence type="inferred from homology"/>
<dbReference type="Pfam" id="PF00004">
    <property type="entry name" value="AAA"/>
    <property type="match status" value="1"/>
</dbReference>
<dbReference type="Gene3D" id="3.40.50.300">
    <property type="entry name" value="P-loop containing nucleotide triphosphate hydrolases"/>
    <property type="match status" value="1"/>
</dbReference>